<dbReference type="Proteomes" id="UP000703269">
    <property type="component" value="Unassembled WGS sequence"/>
</dbReference>
<sequence length="242" mass="27582">MMYTQLPAVMPIQPPAMGPAMPMHGRRYSDGALPQPAWIQVPAWMYQPAPPQPRSQLHPLLNAENGHKSPIIFDLSSHAYEPRKHAAGSFTAAHLSQDELAQTATYPAVTRMLITCDEVPDWRVVLEPHKEQPSNAGYLTVPATGAPAPPITVHDVLYAIHRMLHRQIAHADWRKLTDERTTKVARAYTRRTRAIPATRTFEESQGVKWVDYLEDKYMFRGLVRERGDQSFEYLRLLVRKKD</sequence>
<name>A0A9P3FYR3_9APHY</name>
<evidence type="ECO:0000313" key="3">
    <source>
        <dbReference type="Proteomes" id="UP000703269"/>
    </source>
</evidence>
<dbReference type="InterPro" id="IPR046522">
    <property type="entry name" value="DUF6699"/>
</dbReference>
<organism evidence="2 3">
    <name type="scientific">Phanerochaete sordida</name>
    <dbReference type="NCBI Taxonomy" id="48140"/>
    <lineage>
        <taxon>Eukaryota</taxon>
        <taxon>Fungi</taxon>
        <taxon>Dikarya</taxon>
        <taxon>Basidiomycota</taxon>
        <taxon>Agaricomycotina</taxon>
        <taxon>Agaricomycetes</taxon>
        <taxon>Polyporales</taxon>
        <taxon>Phanerochaetaceae</taxon>
        <taxon>Phanerochaete</taxon>
    </lineage>
</organism>
<comment type="caution">
    <text evidence="2">The sequence shown here is derived from an EMBL/GenBank/DDBJ whole genome shotgun (WGS) entry which is preliminary data.</text>
</comment>
<protein>
    <recommendedName>
        <fullName evidence="1">DUF6699 domain-containing protein</fullName>
    </recommendedName>
</protein>
<feature type="domain" description="DUF6699" evidence="1">
    <location>
        <begin position="91"/>
        <end position="226"/>
    </location>
</feature>
<dbReference type="Pfam" id="PF20415">
    <property type="entry name" value="DUF6699"/>
    <property type="match status" value="1"/>
</dbReference>
<evidence type="ECO:0000313" key="2">
    <source>
        <dbReference type="EMBL" id="GJE85021.1"/>
    </source>
</evidence>
<gene>
    <name evidence="2" type="ORF">PsYK624_010980</name>
</gene>
<dbReference type="OrthoDB" id="3251728at2759"/>
<proteinExistence type="predicted"/>
<reference evidence="2 3" key="1">
    <citation type="submission" date="2021-08" db="EMBL/GenBank/DDBJ databases">
        <title>Draft Genome Sequence of Phanerochaete sordida strain YK-624.</title>
        <authorList>
            <person name="Mori T."/>
            <person name="Dohra H."/>
            <person name="Suzuki T."/>
            <person name="Kawagishi H."/>
            <person name="Hirai H."/>
        </authorList>
    </citation>
    <scope>NUCLEOTIDE SEQUENCE [LARGE SCALE GENOMIC DNA]</scope>
    <source>
        <strain evidence="2 3">YK-624</strain>
    </source>
</reference>
<evidence type="ECO:0000259" key="1">
    <source>
        <dbReference type="Pfam" id="PF20415"/>
    </source>
</evidence>
<accession>A0A9P3FYR3</accession>
<dbReference type="AlphaFoldDB" id="A0A9P3FYR3"/>
<keyword evidence="3" id="KW-1185">Reference proteome</keyword>
<dbReference type="EMBL" id="BPQB01000001">
    <property type="protein sequence ID" value="GJE85021.1"/>
    <property type="molecule type" value="Genomic_DNA"/>
</dbReference>